<dbReference type="Proteomes" id="UP000789508">
    <property type="component" value="Unassembled WGS sequence"/>
</dbReference>
<organism evidence="1 2">
    <name type="scientific">Ambispora leptoticha</name>
    <dbReference type="NCBI Taxonomy" id="144679"/>
    <lineage>
        <taxon>Eukaryota</taxon>
        <taxon>Fungi</taxon>
        <taxon>Fungi incertae sedis</taxon>
        <taxon>Mucoromycota</taxon>
        <taxon>Glomeromycotina</taxon>
        <taxon>Glomeromycetes</taxon>
        <taxon>Archaeosporales</taxon>
        <taxon>Ambisporaceae</taxon>
        <taxon>Ambispora</taxon>
    </lineage>
</organism>
<name>A0A9N8VCA6_9GLOM</name>
<evidence type="ECO:0000313" key="1">
    <source>
        <dbReference type="EMBL" id="CAG8446115.1"/>
    </source>
</evidence>
<dbReference type="Gene3D" id="2.60.120.200">
    <property type="match status" value="1"/>
</dbReference>
<sequence>MIIQHAELPEVTNELSVSLRLNILHRNSVWACIFHKGELNKVRTPTLWLTPKNSAPHAQFSTTDCISAGIDSVGSGLSLNRWYHLVYTLSEPEKQLDFYIDGKCPNIPTGDNPGGPNNSGGGVNPEGWVGLWLIREVRMILVVHVIVVNTNPD</sequence>
<protein>
    <submittedName>
        <fullName evidence="1">8312_t:CDS:1</fullName>
    </submittedName>
</protein>
<comment type="caution">
    <text evidence="1">The sequence shown here is derived from an EMBL/GenBank/DDBJ whole genome shotgun (WGS) entry which is preliminary data.</text>
</comment>
<feature type="non-terminal residue" evidence="1">
    <location>
        <position position="1"/>
    </location>
</feature>
<dbReference type="OrthoDB" id="2321210at2759"/>
<gene>
    <name evidence="1" type="ORF">ALEPTO_LOCUS692</name>
</gene>
<accession>A0A9N8VCA6</accession>
<reference evidence="1" key="1">
    <citation type="submission" date="2021-06" db="EMBL/GenBank/DDBJ databases">
        <authorList>
            <person name="Kallberg Y."/>
            <person name="Tangrot J."/>
            <person name="Rosling A."/>
        </authorList>
    </citation>
    <scope>NUCLEOTIDE SEQUENCE</scope>
    <source>
        <strain evidence="1">FL130A</strain>
    </source>
</reference>
<dbReference type="EMBL" id="CAJVPS010000055">
    <property type="protein sequence ID" value="CAG8446115.1"/>
    <property type="molecule type" value="Genomic_DNA"/>
</dbReference>
<keyword evidence="2" id="KW-1185">Reference proteome</keyword>
<dbReference type="SUPFAM" id="SSF49899">
    <property type="entry name" value="Concanavalin A-like lectins/glucanases"/>
    <property type="match status" value="1"/>
</dbReference>
<dbReference type="AlphaFoldDB" id="A0A9N8VCA6"/>
<evidence type="ECO:0000313" key="2">
    <source>
        <dbReference type="Proteomes" id="UP000789508"/>
    </source>
</evidence>
<dbReference type="InterPro" id="IPR013320">
    <property type="entry name" value="ConA-like_dom_sf"/>
</dbReference>
<proteinExistence type="predicted"/>